<proteinExistence type="predicted"/>
<dbReference type="PROSITE" id="PS01124">
    <property type="entry name" value="HTH_ARAC_FAMILY_2"/>
    <property type="match status" value="1"/>
</dbReference>
<dbReference type="CDD" id="cd06976">
    <property type="entry name" value="cupin_MtlR-like_N"/>
    <property type="match status" value="1"/>
</dbReference>
<feature type="domain" description="HTH araC/xylS-type" evidence="4">
    <location>
        <begin position="186"/>
        <end position="284"/>
    </location>
</feature>
<dbReference type="PANTHER" id="PTHR43280">
    <property type="entry name" value="ARAC-FAMILY TRANSCRIPTIONAL REGULATOR"/>
    <property type="match status" value="1"/>
</dbReference>
<accession>A0A1L9P112</accession>
<evidence type="ECO:0000313" key="5">
    <source>
        <dbReference type="EMBL" id="OJI95094.1"/>
    </source>
</evidence>
<dbReference type="OrthoDB" id="9816011at2"/>
<name>A0A1L9P112_9RHOB</name>
<keyword evidence="6" id="KW-1185">Reference proteome</keyword>
<reference evidence="5 6" key="1">
    <citation type="submission" date="2016-10" db="EMBL/GenBank/DDBJ databases">
        <title>Genome sequence of Planktotalea frisia SH6-1.</title>
        <authorList>
            <person name="Poehlein A."/>
            <person name="Bakenhus I."/>
            <person name="Voget S."/>
            <person name="Brinkhoff T."/>
            <person name="Simon M."/>
        </authorList>
    </citation>
    <scope>NUCLEOTIDE SEQUENCE [LARGE SCALE GENOMIC DNA]</scope>
    <source>
        <strain evidence="5 6">SH6-1</strain>
    </source>
</reference>
<dbReference type="Pfam" id="PF12833">
    <property type="entry name" value="HTH_18"/>
    <property type="match status" value="1"/>
</dbReference>
<dbReference type="RefSeq" id="WP_072629300.1">
    <property type="nucleotide sequence ID" value="NZ_MLCB01000057.1"/>
</dbReference>
<dbReference type="InterPro" id="IPR018060">
    <property type="entry name" value="HTH_AraC"/>
</dbReference>
<dbReference type="InterPro" id="IPR009057">
    <property type="entry name" value="Homeodomain-like_sf"/>
</dbReference>
<dbReference type="SUPFAM" id="SSF46689">
    <property type="entry name" value="Homeodomain-like"/>
    <property type="match status" value="2"/>
</dbReference>
<evidence type="ECO:0000256" key="1">
    <source>
        <dbReference type="ARBA" id="ARBA00023015"/>
    </source>
</evidence>
<sequence>MSIILPQTEFVDRTTRSIRYLEHGWPTDLCRWHAHEEYELHLITETRGKAFVGDYIGDFEQGYLYLTGPNLPHNWVTDEQVSEPVHIRDMLVQFSHNSVESLAKGFSEFAEIRNMLKSAQSGILFEGFNATFARGHMESIRDHQGPERILAFIRFLVRLNEHAEKRILSVTRLKQPSDGSKHAMIGTVVDYVVEHYREELSVKQAADMAGMTQATFSRNFQTVTGHNFVEFVNRIRIGKACGMLYASDAPIMTISGRSGFQNIANFNRHFLKMKGMTPSAYRDAARKDLFSQTETNS</sequence>
<evidence type="ECO:0000256" key="2">
    <source>
        <dbReference type="ARBA" id="ARBA00023125"/>
    </source>
</evidence>
<dbReference type="AlphaFoldDB" id="A0A1L9P112"/>
<dbReference type="InterPro" id="IPR037923">
    <property type="entry name" value="HTH-like"/>
</dbReference>
<dbReference type="Gene3D" id="1.10.10.60">
    <property type="entry name" value="Homeodomain-like"/>
    <property type="match status" value="2"/>
</dbReference>
<dbReference type="GO" id="GO:0003700">
    <property type="term" value="F:DNA-binding transcription factor activity"/>
    <property type="evidence" value="ECO:0007669"/>
    <property type="project" value="InterPro"/>
</dbReference>
<dbReference type="STRING" id="696762.PFRI_06340"/>
<dbReference type="EMBL" id="MLCB01000057">
    <property type="protein sequence ID" value="OJI95094.1"/>
    <property type="molecule type" value="Genomic_DNA"/>
</dbReference>
<protein>
    <submittedName>
        <fullName evidence="5">HTH-type transcriptional regulator YesS</fullName>
    </submittedName>
</protein>
<keyword evidence="2" id="KW-0238">DNA-binding</keyword>
<dbReference type="PANTHER" id="PTHR43280:SF27">
    <property type="entry name" value="TRANSCRIPTIONAL REGULATOR MTLR"/>
    <property type="match status" value="1"/>
</dbReference>
<gene>
    <name evidence="5" type="primary">yesS</name>
    <name evidence="5" type="ORF">PFRI_06340</name>
</gene>
<dbReference type="GO" id="GO:0043565">
    <property type="term" value="F:sequence-specific DNA binding"/>
    <property type="evidence" value="ECO:0007669"/>
    <property type="project" value="InterPro"/>
</dbReference>
<evidence type="ECO:0000259" key="4">
    <source>
        <dbReference type="PROSITE" id="PS01124"/>
    </source>
</evidence>
<evidence type="ECO:0000313" key="6">
    <source>
        <dbReference type="Proteomes" id="UP000184514"/>
    </source>
</evidence>
<dbReference type="SMART" id="SM00342">
    <property type="entry name" value="HTH_ARAC"/>
    <property type="match status" value="1"/>
</dbReference>
<dbReference type="SUPFAM" id="SSF51215">
    <property type="entry name" value="Regulatory protein AraC"/>
    <property type="match status" value="1"/>
</dbReference>
<dbReference type="Proteomes" id="UP000184514">
    <property type="component" value="Unassembled WGS sequence"/>
</dbReference>
<keyword evidence="3" id="KW-0804">Transcription</keyword>
<comment type="caution">
    <text evidence="5">The sequence shown here is derived from an EMBL/GenBank/DDBJ whole genome shotgun (WGS) entry which is preliminary data.</text>
</comment>
<organism evidence="5 6">
    <name type="scientific">Planktotalea frisia</name>
    <dbReference type="NCBI Taxonomy" id="696762"/>
    <lineage>
        <taxon>Bacteria</taxon>
        <taxon>Pseudomonadati</taxon>
        <taxon>Pseudomonadota</taxon>
        <taxon>Alphaproteobacteria</taxon>
        <taxon>Rhodobacterales</taxon>
        <taxon>Paracoccaceae</taxon>
        <taxon>Planktotalea</taxon>
    </lineage>
</organism>
<keyword evidence="1" id="KW-0805">Transcription regulation</keyword>
<evidence type="ECO:0000256" key="3">
    <source>
        <dbReference type="ARBA" id="ARBA00023163"/>
    </source>
</evidence>